<sequence length="170" mass="19817">MEDSHKQELDGIKSNFLDRLTELFSNQMDSIILAVELLKCSDYIWTEAEEYYLEFIKKYAIQMVEFIKAKTILINPNEADLKSRLDRFGKAWWVEITTTNPRNYYFGPFISAKEAGIAQPSYMEAIEHKGEQIQGVRIQQYKPTFLSILNCQSTESCPIQIDQIFKPDLN</sequence>
<dbReference type="Proteomes" id="UP001050975">
    <property type="component" value="Unassembled WGS sequence"/>
</dbReference>
<name>A0AAV3X0L3_9CYAN</name>
<dbReference type="Pfam" id="PF08846">
    <property type="entry name" value="DUF1816"/>
    <property type="match status" value="1"/>
</dbReference>
<keyword evidence="2" id="KW-1185">Reference proteome</keyword>
<dbReference type="EMBL" id="BLAY01000010">
    <property type="protein sequence ID" value="GET36212.1"/>
    <property type="molecule type" value="Genomic_DNA"/>
</dbReference>
<dbReference type="RefSeq" id="WP_226575488.1">
    <property type="nucleotide sequence ID" value="NZ_BLAY01000010.1"/>
</dbReference>
<dbReference type="AlphaFoldDB" id="A0AAV3X0L3"/>
<organism evidence="1 2">
    <name type="scientific">Microseira wollei NIES-4236</name>
    <dbReference type="NCBI Taxonomy" id="2530354"/>
    <lineage>
        <taxon>Bacteria</taxon>
        <taxon>Bacillati</taxon>
        <taxon>Cyanobacteriota</taxon>
        <taxon>Cyanophyceae</taxon>
        <taxon>Oscillatoriophycideae</taxon>
        <taxon>Aerosakkonematales</taxon>
        <taxon>Aerosakkonemataceae</taxon>
        <taxon>Microseira</taxon>
    </lineage>
</organism>
<gene>
    <name evidence="1" type="ORF">MiSe_09600</name>
</gene>
<proteinExistence type="predicted"/>
<evidence type="ECO:0000313" key="1">
    <source>
        <dbReference type="EMBL" id="GET36212.1"/>
    </source>
</evidence>
<dbReference type="InterPro" id="IPR014945">
    <property type="entry name" value="DUF1816"/>
</dbReference>
<accession>A0AAV3X0L3</accession>
<reference evidence="1" key="1">
    <citation type="submission" date="2019-10" db="EMBL/GenBank/DDBJ databases">
        <title>Draft genome sequece of Microseira wollei NIES-4236.</title>
        <authorList>
            <person name="Yamaguchi H."/>
            <person name="Suzuki S."/>
            <person name="Kawachi M."/>
        </authorList>
    </citation>
    <scope>NUCLEOTIDE SEQUENCE</scope>
    <source>
        <strain evidence="1">NIES-4236</strain>
    </source>
</reference>
<comment type="caution">
    <text evidence="1">The sequence shown here is derived from an EMBL/GenBank/DDBJ whole genome shotgun (WGS) entry which is preliminary data.</text>
</comment>
<protein>
    <submittedName>
        <fullName evidence="1">Uncharacterized protein</fullName>
    </submittedName>
</protein>
<evidence type="ECO:0000313" key="2">
    <source>
        <dbReference type="Proteomes" id="UP001050975"/>
    </source>
</evidence>